<protein>
    <submittedName>
        <fullName evidence="13">CorA family divalent cation transporter</fullName>
    </submittedName>
</protein>
<evidence type="ECO:0000313" key="13">
    <source>
        <dbReference type="EMBL" id="WMS85762.1"/>
    </source>
</evidence>
<dbReference type="InterPro" id="IPR002523">
    <property type="entry name" value="MgTranspt_CorA/ZnTranspt_ZntB"/>
</dbReference>
<accession>A0AA51X595</accession>
<comment type="subcellular location">
    <subcellularLocation>
        <location evidence="1">Cell membrane</location>
        <topology evidence="1">Multi-pass membrane protein</topology>
    </subcellularLocation>
</comment>
<evidence type="ECO:0000256" key="1">
    <source>
        <dbReference type="ARBA" id="ARBA00004651"/>
    </source>
</evidence>
<keyword evidence="5" id="KW-0997">Cell inner membrane</keyword>
<gene>
    <name evidence="13" type="ORF">Q9312_11100</name>
</gene>
<keyword evidence="9" id="KW-0406">Ion transport</keyword>
<dbReference type="InterPro" id="IPR045863">
    <property type="entry name" value="CorA_TM1_TM2"/>
</dbReference>
<dbReference type="GO" id="GO:0050897">
    <property type="term" value="F:cobalt ion binding"/>
    <property type="evidence" value="ECO:0007669"/>
    <property type="project" value="TreeGrafter"/>
</dbReference>
<keyword evidence="7" id="KW-0862">Zinc</keyword>
<name>A0AA51X595_9GAMM</name>
<evidence type="ECO:0000256" key="6">
    <source>
        <dbReference type="ARBA" id="ARBA00022692"/>
    </source>
</evidence>
<evidence type="ECO:0000256" key="11">
    <source>
        <dbReference type="SAM" id="Coils"/>
    </source>
</evidence>
<keyword evidence="4" id="KW-1003">Cell membrane</keyword>
<evidence type="ECO:0000256" key="3">
    <source>
        <dbReference type="ARBA" id="ARBA00022448"/>
    </source>
</evidence>
<dbReference type="GO" id="GO:0000287">
    <property type="term" value="F:magnesium ion binding"/>
    <property type="evidence" value="ECO:0007669"/>
    <property type="project" value="TreeGrafter"/>
</dbReference>
<dbReference type="SUPFAM" id="SSF144083">
    <property type="entry name" value="Magnesium transport protein CorA, transmembrane region"/>
    <property type="match status" value="1"/>
</dbReference>
<dbReference type="InterPro" id="IPR045861">
    <property type="entry name" value="CorA_cytoplasmic_dom"/>
</dbReference>
<proteinExistence type="inferred from homology"/>
<comment type="similarity">
    <text evidence="2">Belongs to the CorA metal ion transporter (MIT) (TC 1.A.35) family.</text>
</comment>
<keyword evidence="3" id="KW-0813">Transport</keyword>
<dbReference type="EMBL" id="CP133548">
    <property type="protein sequence ID" value="WMS85762.1"/>
    <property type="molecule type" value="Genomic_DNA"/>
</dbReference>
<keyword evidence="8 12" id="KW-1133">Transmembrane helix</keyword>
<dbReference type="PANTHER" id="PTHR46494:SF3">
    <property type="entry name" value="ZINC TRANSPORT PROTEIN ZNTB"/>
    <property type="match status" value="1"/>
</dbReference>
<dbReference type="RefSeq" id="WP_309200915.1">
    <property type="nucleotide sequence ID" value="NZ_CP133548.1"/>
</dbReference>
<evidence type="ECO:0000313" key="14">
    <source>
        <dbReference type="Proteomes" id="UP001239782"/>
    </source>
</evidence>
<feature type="transmembrane region" description="Helical" evidence="12">
    <location>
        <begin position="292"/>
        <end position="310"/>
    </location>
</feature>
<feature type="coiled-coil region" evidence="11">
    <location>
        <begin position="144"/>
        <end position="171"/>
    </location>
</feature>
<dbReference type="SUPFAM" id="SSF143865">
    <property type="entry name" value="CorA soluble domain-like"/>
    <property type="match status" value="1"/>
</dbReference>
<dbReference type="PANTHER" id="PTHR46494">
    <property type="entry name" value="CORA FAMILY METAL ION TRANSPORTER (EUROFUNG)"/>
    <property type="match status" value="1"/>
</dbReference>
<dbReference type="AlphaFoldDB" id="A0AA51X595"/>
<keyword evidence="11" id="KW-0175">Coiled coil</keyword>
<dbReference type="Gene3D" id="3.30.460.20">
    <property type="entry name" value="CorA soluble domain-like"/>
    <property type="match status" value="1"/>
</dbReference>
<feature type="transmembrane region" description="Helical" evidence="12">
    <location>
        <begin position="256"/>
        <end position="280"/>
    </location>
</feature>
<dbReference type="KEGG" id="plei:Q9312_11100"/>
<dbReference type="Gene3D" id="1.20.58.340">
    <property type="entry name" value="Magnesium transport protein CorA, transmembrane region"/>
    <property type="match status" value="2"/>
</dbReference>
<evidence type="ECO:0000256" key="10">
    <source>
        <dbReference type="ARBA" id="ARBA00023136"/>
    </source>
</evidence>
<reference evidence="13 14" key="1">
    <citation type="submission" date="2023-08" db="EMBL/GenBank/DDBJ databases">
        <title>Pleionea litopenaei sp. nov., isolated from stomach of juvenile Litopenaeus vannamei.</title>
        <authorList>
            <person name="Rho A.M."/>
            <person name="Hwang C.Y."/>
        </authorList>
    </citation>
    <scope>NUCLEOTIDE SEQUENCE [LARGE SCALE GENOMIC DNA]</scope>
    <source>
        <strain evidence="13 14">HL-JVS1</strain>
    </source>
</reference>
<evidence type="ECO:0000256" key="5">
    <source>
        <dbReference type="ARBA" id="ARBA00022519"/>
    </source>
</evidence>
<evidence type="ECO:0000256" key="2">
    <source>
        <dbReference type="ARBA" id="ARBA00009765"/>
    </source>
</evidence>
<evidence type="ECO:0000256" key="12">
    <source>
        <dbReference type="SAM" id="Phobius"/>
    </source>
</evidence>
<keyword evidence="14" id="KW-1185">Reference proteome</keyword>
<keyword evidence="6 12" id="KW-0812">Transmembrane</keyword>
<evidence type="ECO:0000256" key="7">
    <source>
        <dbReference type="ARBA" id="ARBA00022833"/>
    </source>
</evidence>
<keyword evidence="10 12" id="KW-0472">Membrane</keyword>
<dbReference type="Proteomes" id="UP001239782">
    <property type="component" value="Chromosome"/>
</dbReference>
<dbReference type="GO" id="GO:0015095">
    <property type="term" value="F:magnesium ion transmembrane transporter activity"/>
    <property type="evidence" value="ECO:0007669"/>
    <property type="project" value="TreeGrafter"/>
</dbReference>
<organism evidence="13 14">
    <name type="scientific">Pleionea litopenaei</name>
    <dbReference type="NCBI Taxonomy" id="3070815"/>
    <lineage>
        <taxon>Bacteria</taxon>
        <taxon>Pseudomonadati</taxon>
        <taxon>Pseudomonadota</taxon>
        <taxon>Gammaproteobacteria</taxon>
        <taxon>Oceanospirillales</taxon>
        <taxon>Pleioneaceae</taxon>
        <taxon>Pleionea</taxon>
    </lineage>
</organism>
<evidence type="ECO:0000256" key="4">
    <source>
        <dbReference type="ARBA" id="ARBA00022475"/>
    </source>
</evidence>
<evidence type="ECO:0000256" key="8">
    <source>
        <dbReference type="ARBA" id="ARBA00022989"/>
    </source>
</evidence>
<sequence length="316" mass="36778">MSAGESFYFTRDSQWISSEFSQFDAEQKTLWAVVNYRDKILADRIIDTLSLSETHGATLTDPDVRPRLWITKNEQLLLFIRGINLNPNSEPQDMVSLRIYFDGQKLICFRNRKLQAISELRQSLSIDTTLDVEELFAKLLNEIVLRIESQIIQLANQLDDIEEKAEQDQAINFHKVEDIRKVAARLWRYISPQQDVFKKLSQISCSWASDDLKEQLFEIEDNITYQAEELALLRERCQMLETREDNQLTQKVNRNLYLISIITAVFLPISFLTGLLGINIGGMPGVESDRAFWTFCSILLVIAVIEIIYLKRKKWF</sequence>
<dbReference type="Pfam" id="PF01544">
    <property type="entry name" value="CorA"/>
    <property type="match status" value="1"/>
</dbReference>
<dbReference type="GO" id="GO:0005886">
    <property type="term" value="C:plasma membrane"/>
    <property type="evidence" value="ECO:0007669"/>
    <property type="project" value="UniProtKB-SubCell"/>
</dbReference>
<dbReference type="GO" id="GO:0015087">
    <property type="term" value="F:cobalt ion transmembrane transporter activity"/>
    <property type="evidence" value="ECO:0007669"/>
    <property type="project" value="TreeGrafter"/>
</dbReference>
<evidence type="ECO:0000256" key="9">
    <source>
        <dbReference type="ARBA" id="ARBA00023065"/>
    </source>
</evidence>